<dbReference type="OMA" id="MIANEMH"/>
<accession>A0A151SX93</accession>
<dbReference type="Pfam" id="PF13181">
    <property type="entry name" value="TPR_8"/>
    <property type="match status" value="1"/>
</dbReference>
<dbReference type="STRING" id="3821.A0A151SX93"/>
<dbReference type="InterPro" id="IPR019734">
    <property type="entry name" value="TPR_rpt"/>
</dbReference>
<sequence>MSHSGNPISELGLSDRFRDSLSCSDDTNKPDFRELDLGSPVSTLRHRHSTAATSSSSSSSGSIGSGPGRNGNAAVSKRSHSGELSNSGEISSPKPGHRRSNSGQSLSQRSPSSSSAAVNSPPLNVLPAGNICPSGRVLKAATTPAAVSRSSRSDVLGSGTGNYGHGSIMRGGRGGGGGDSASARIAGDSVKRVDPEEVKRMGNEEYKRGRFSEALCLYDRAIAISPGNAAYRSNRAAALTGLGRLPEAVRACQEAVGLDPNYGRAHQRLAMLFLRLGLVEDARKHLCYPGLQPGPLEMQKLQIVEKHIGKCADVRRIRDWKSVLREVDAAVVAGADSCFQLFMCRAEALLKLHQMDDAESSLSGIPKCERHLGSLSQARFFGMISEAYCYFVRAQIEMAFGRFENAVTAAEKASQIDPRNVEVAVLLNNVRMVARARLRGNDLFKSERFTEACSAYGEGLRLDPSNSVLYCNRAACWFKLGQWERSIEDCNQALCIHPNYTKAILRRAASNSKLERWEEAVKDYEHLRRELPDDNEVAEALFHVQVALKKSRGEEVHNLKFGGDVEDISSLEQFRAAISLPGVSVVHFKTASNLQCKQISPFVDTLCSRYPSISFHNVDIQASPAVATAENVRIVPTFKIYKNGSRMKEIVCPSHDMLEHSIRHYSL</sequence>
<dbReference type="GO" id="GO:0006950">
    <property type="term" value="P:response to stress"/>
    <property type="evidence" value="ECO:0007669"/>
    <property type="project" value="UniProtKB-ARBA"/>
</dbReference>
<dbReference type="InterPro" id="IPR011990">
    <property type="entry name" value="TPR-like_helical_dom_sf"/>
</dbReference>
<feature type="region of interest" description="Disordered" evidence="4">
    <location>
        <begin position="1"/>
        <end position="124"/>
    </location>
</feature>
<dbReference type="SUPFAM" id="SSF52833">
    <property type="entry name" value="Thioredoxin-like"/>
    <property type="match status" value="1"/>
</dbReference>
<dbReference type="OrthoDB" id="2121326at2759"/>
<dbReference type="PANTHER" id="PTHR46050:SF3">
    <property type="entry name" value="TPR REPEAT-CONTAINING THIOREDOXIN TTL1"/>
    <property type="match status" value="1"/>
</dbReference>
<keyword evidence="1" id="KW-0677">Repeat</keyword>
<evidence type="ECO:0000313" key="6">
    <source>
        <dbReference type="EMBL" id="KYP59422.1"/>
    </source>
</evidence>
<evidence type="ECO:0000256" key="2">
    <source>
        <dbReference type="ARBA" id="ARBA00022803"/>
    </source>
</evidence>
<dbReference type="SMART" id="SM00028">
    <property type="entry name" value="TPR"/>
    <property type="match status" value="6"/>
</dbReference>
<keyword evidence="2 3" id="KW-0802">TPR repeat</keyword>
<dbReference type="Pfam" id="PF13432">
    <property type="entry name" value="TPR_16"/>
    <property type="match status" value="1"/>
</dbReference>
<dbReference type="GO" id="GO:0005737">
    <property type="term" value="C:cytoplasm"/>
    <property type="evidence" value="ECO:0007669"/>
    <property type="project" value="TreeGrafter"/>
</dbReference>
<protein>
    <submittedName>
        <fullName evidence="6">DnaJ isogeny subfamily C member 7 isogeny</fullName>
    </submittedName>
</protein>
<feature type="repeat" description="TPR" evidence="3">
    <location>
        <begin position="387"/>
        <end position="420"/>
    </location>
</feature>
<feature type="compositionally biased region" description="Low complexity" evidence="4">
    <location>
        <begin position="101"/>
        <end position="123"/>
    </location>
</feature>
<dbReference type="AlphaFoldDB" id="A0A151SX93"/>
<evidence type="ECO:0000256" key="4">
    <source>
        <dbReference type="SAM" id="MobiDB-lite"/>
    </source>
</evidence>
<dbReference type="InterPro" id="IPR013766">
    <property type="entry name" value="Thioredoxin_domain"/>
</dbReference>
<dbReference type="InterPro" id="IPR044534">
    <property type="entry name" value="TTL1-4"/>
</dbReference>
<evidence type="ECO:0000256" key="1">
    <source>
        <dbReference type="ARBA" id="ARBA00022737"/>
    </source>
</evidence>
<evidence type="ECO:0000259" key="5">
    <source>
        <dbReference type="Pfam" id="PF00085"/>
    </source>
</evidence>
<gene>
    <name evidence="6" type="ORF">KK1_014858</name>
</gene>
<dbReference type="Pfam" id="PF00515">
    <property type="entry name" value="TPR_1"/>
    <property type="match status" value="1"/>
</dbReference>
<reference evidence="6 7" key="1">
    <citation type="journal article" date="2012" name="Nat. Biotechnol.">
        <title>Draft genome sequence of pigeonpea (Cajanus cajan), an orphan legume crop of resource-poor farmers.</title>
        <authorList>
            <person name="Varshney R.K."/>
            <person name="Chen W."/>
            <person name="Li Y."/>
            <person name="Bharti A.K."/>
            <person name="Saxena R.K."/>
            <person name="Schlueter J.A."/>
            <person name="Donoghue M.T."/>
            <person name="Azam S."/>
            <person name="Fan G."/>
            <person name="Whaley A.M."/>
            <person name="Farmer A.D."/>
            <person name="Sheridan J."/>
            <person name="Iwata A."/>
            <person name="Tuteja R."/>
            <person name="Penmetsa R.V."/>
            <person name="Wu W."/>
            <person name="Upadhyaya H.D."/>
            <person name="Yang S.P."/>
            <person name="Shah T."/>
            <person name="Saxena K.B."/>
            <person name="Michael T."/>
            <person name="McCombie W.R."/>
            <person name="Yang B."/>
            <person name="Zhang G."/>
            <person name="Yang H."/>
            <person name="Wang J."/>
            <person name="Spillane C."/>
            <person name="Cook D.R."/>
            <person name="May G.D."/>
            <person name="Xu X."/>
            <person name="Jackson S.A."/>
        </authorList>
    </citation>
    <scope>NUCLEOTIDE SEQUENCE [LARGE SCALE GENOMIC DNA]</scope>
    <source>
        <strain evidence="7">cv. Asha</strain>
    </source>
</reference>
<dbReference type="PROSITE" id="PS50005">
    <property type="entry name" value="TPR"/>
    <property type="match status" value="2"/>
</dbReference>
<dbReference type="SUPFAM" id="SSF48452">
    <property type="entry name" value="TPR-like"/>
    <property type="match status" value="2"/>
</dbReference>
<feature type="repeat" description="TPR" evidence="3">
    <location>
        <begin position="195"/>
        <end position="228"/>
    </location>
</feature>
<dbReference type="EMBL" id="CM003612">
    <property type="protein sequence ID" value="KYP59422.1"/>
    <property type="molecule type" value="Genomic_DNA"/>
</dbReference>
<evidence type="ECO:0000256" key="3">
    <source>
        <dbReference type="PROSITE-ProRule" id="PRU00339"/>
    </source>
</evidence>
<dbReference type="Pfam" id="PF00085">
    <property type="entry name" value="Thioredoxin"/>
    <property type="match status" value="1"/>
</dbReference>
<dbReference type="Gene3D" id="3.40.30.10">
    <property type="entry name" value="Glutaredoxin"/>
    <property type="match status" value="1"/>
</dbReference>
<dbReference type="Gene3D" id="1.25.40.10">
    <property type="entry name" value="Tetratricopeptide repeat domain"/>
    <property type="match status" value="1"/>
</dbReference>
<feature type="domain" description="Thioredoxin" evidence="5">
    <location>
        <begin position="572"/>
        <end position="661"/>
    </location>
</feature>
<dbReference type="Proteomes" id="UP000075243">
    <property type="component" value="Chromosome 10"/>
</dbReference>
<dbReference type="PANTHER" id="PTHR46050">
    <property type="entry name" value="TPR REPEAT-CONTAINING THIOREDOXIN"/>
    <property type="match status" value="1"/>
</dbReference>
<feature type="compositionally biased region" description="Basic and acidic residues" evidence="4">
    <location>
        <begin position="26"/>
        <end position="36"/>
    </location>
</feature>
<dbReference type="InterPro" id="IPR036249">
    <property type="entry name" value="Thioredoxin-like_sf"/>
</dbReference>
<proteinExistence type="predicted"/>
<dbReference type="Gramene" id="C.cajan_14428.t">
    <property type="protein sequence ID" value="C.cajan_14428.t"/>
    <property type="gene ID" value="C.cajan_14428"/>
</dbReference>
<organism evidence="6 7">
    <name type="scientific">Cajanus cajan</name>
    <name type="common">Pigeon pea</name>
    <name type="synonym">Cajanus indicus</name>
    <dbReference type="NCBI Taxonomy" id="3821"/>
    <lineage>
        <taxon>Eukaryota</taxon>
        <taxon>Viridiplantae</taxon>
        <taxon>Streptophyta</taxon>
        <taxon>Embryophyta</taxon>
        <taxon>Tracheophyta</taxon>
        <taxon>Spermatophyta</taxon>
        <taxon>Magnoliopsida</taxon>
        <taxon>eudicotyledons</taxon>
        <taxon>Gunneridae</taxon>
        <taxon>Pentapetalae</taxon>
        <taxon>rosids</taxon>
        <taxon>fabids</taxon>
        <taxon>Fabales</taxon>
        <taxon>Fabaceae</taxon>
        <taxon>Papilionoideae</taxon>
        <taxon>50 kb inversion clade</taxon>
        <taxon>NPAAA clade</taxon>
        <taxon>indigoferoid/millettioid clade</taxon>
        <taxon>Phaseoleae</taxon>
        <taxon>Cajanus</taxon>
    </lineage>
</organism>
<dbReference type="CDD" id="cd02947">
    <property type="entry name" value="TRX_family"/>
    <property type="match status" value="1"/>
</dbReference>
<evidence type="ECO:0000313" key="7">
    <source>
        <dbReference type="Proteomes" id="UP000075243"/>
    </source>
</evidence>
<feature type="region of interest" description="Disordered" evidence="4">
    <location>
        <begin position="142"/>
        <end position="189"/>
    </location>
</feature>
<name>A0A151SX93_CAJCA</name>
<feature type="compositionally biased region" description="Gly residues" evidence="4">
    <location>
        <begin position="158"/>
        <end position="179"/>
    </location>
</feature>
<dbReference type="FunFam" id="3.40.30.10:FF:000211">
    <property type="entry name" value="TPR repeat-containing thioredoxin TTL4"/>
    <property type="match status" value="1"/>
</dbReference>
<keyword evidence="7" id="KW-1185">Reference proteome</keyword>